<keyword evidence="3" id="KW-1185">Reference proteome</keyword>
<evidence type="ECO:0000313" key="3">
    <source>
        <dbReference type="Proteomes" id="UP000622797"/>
    </source>
</evidence>
<accession>A0A8H4SWA6</accession>
<dbReference type="Proteomes" id="UP000622797">
    <property type="component" value="Unassembled WGS sequence"/>
</dbReference>
<proteinExistence type="predicted"/>
<dbReference type="EMBL" id="JABEXW010001138">
    <property type="protein sequence ID" value="KAF4946873.1"/>
    <property type="molecule type" value="Genomic_DNA"/>
</dbReference>
<organism evidence="2 3">
    <name type="scientific">Fusarium sarcochroum</name>
    <dbReference type="NCBI Taxonomy" id="1208366"/>
    <lineage>
        <taxon>Eukaryota</taxon>
        <taxon>Fungi</taxon>
        <taxon>Dikarya</taxon>
        <taxon>Ascomycota</taxon>
        <taxon>Pezizomycotina</taxon>
        <taxon>Sordariomycetes</taxon>
        <taxon>Hypocreomycetidae</taxon>
        <taxon>Hypocreales</taxon>
        <taxon>Nectriaceae</taxon>
        <taxon>Fusarium</taxon>
        <taxon>Fusarium lateritium species complex</taxon>
    </lineage>
</organism>
<comment type="caution">
    <text evidence="2">The sequence shown here is derived from an EMBL/GenBank/DDBJ whole genome shotgun (WGS) entry which is preliminary data.</text>
</comment>
<gene>
    <name evidence="2" type="ORF">FSARC_14106</name>
</gene>
<evidence type="ECO:0000313" key="2">
    <source>
        <dbReference type="EMBL" id="KAF4946873.1"/>
    </source>
</evidence>
<feature type="region of interest" description="Disordered" evidence="1">
    <location>
        <begin position="1"/>
        <end position="72"/>
    </location>
</feature>
<dbReference type="AlphaFoldDB" id="A0A8H4SWA6"/>
<reference evidence="2" key="1">
    <citation type="journal article" date="2020" name="BMC Genomics">
        <title>Correction to: Identification and distribution of gene clusters required for synthesis of sphingolipid metabolism inhibitors in diverse species of the filamentous fungus Fusarium.</title>
        <authorList>
            <person name="Kim H.S."/>
            <person name="Lohmar J.M."/>
            <person name="Busman M."/>
            <person name="Brown D.W."/>
            <person name="Naumann T.A."/>
            <person name="Divon H.H."/>
            <person name="Lysoe E."/>
            <person name="Uhlig S."/>
            <person name="Proctor R.H."/>
        </authorList>
    </citation>
    <scope>NUCLEOTIDE SEQUENCE</scope>
    <source>
        <strain evidence="2">NRRL 20472</strain>
    </source>
</reference>
<evidence type="ECO:0000256" key="1">
    <source>
        <dbReference type="SAM" id="MobiDB-lite"/>
    </source>
</evidence>
<sequence length="219" mass="24600">MDDLAPLPSHPQKRKAASFSSDTPQGAKRIKLDTLLNPFPGDEPHSGQIGIPSFPIAQSSPSATEQRRDSVTDLGDSICSGAAYESIPAPNGCQDSQPLGWLEKQELEDLFDEFLEYPDNHDEVKDWSYYTELDRSLTINDLAITLFQTDQGPPIDRDAVKKDLSEFSIKNLVIDVHESTTPAPTMVDCFSWENPDLEKLSERRLMKIRGRQQGRKSYF</sequence>
<reference evidence="2" key="2">
    <citation type="submission" date="2020-05" db="EMBL/GenBank/DDBJ databases">
        <authorList>
            <person name="Kim H.-S."/>
            <person name="Proctor R.H."/>
            <person name="Brown D.W."/>
        </authorList>
    </citation>
    <scope>NUCLEOTIDE SEQUENCE</scope>
    <source>
        <strain evidence="2">NRRL 20472</strain>
    </source>
</reference>
<name>A0A8H4SWA6_9HYPO</name>
<protein>
    <submittedName>
        <fullName evidence="2">Uncharacterized protein</fullName>
    </submittedName>
</protein>